<reference evidence="1" key="5">
    <citation type="submission" date="2020-09" db="EMBL/GenBank/DDBJ databases">
        <authorList>
            <person name="Sun Q."/>
            <person name="Ohkuma M."/>
        </authorList>
    </citation>
    <scope>NUCLEOTIDE SEQUENCE</scope>
    <source>
        <strain evidence="1">JCM 4434</strain>
    </source>
</reference>
<dbReference type="EMBL" id="JPRF03000043">
    <property type="protein sequence ID" value="OEV34654.1"/>
    <property type="molecule type" value="Genomic_DNA"/>
</dbReference>
<evidence type="ECO:0000313" key="3">
    <source>
        <dbReference type="Proteomes" id="UP000037395"/>
    </source>
</evidence>
<name>A0A1E7N1U3_KITAU</name>
<reference evidence="2 3" key="2">
    <citation type="submission" date="2014-07" db="EMBL/GenBank/DDBJ databases">
        <authorList>
            <person name="Zhang J.E."/>
            <person name="Yang H."/>
            <person name="Guo J."/>
            <person name="Deng Z."/>
            <person name="Luo H."/>
            <person name="Luo M."/>
            <person name="Zhao B."/>
        </authorList>
    </citation>
    <scope>NUCLEOTIDE SEQUENCE [LARGE SCALE GENOMIC DNA]</scope>
    <source>
        <strain evidence="2">ATCC 10762</strain>
        <strain evidence="3">ATCC 10762 / DSM 40127 / CCM 3239 / JCM 4008 / LMG 5968 / NBRC 12843 / NCIMB 8234 / A-377</strain>
    </source>
</reference>
<accession>A0A8H9I4D0</accession>
<sequence>MAPVDQPPGDPCGSTHLGEGALGSLGSLSSLSSLPEVVLAKHTETGRLAALALQWWNEGDREGTLEAIGQVVPAAEAAAAALNTLVELDEAAACTAAEEERRRRENIAANWWGRAGPVTLGVLRARSRSRRLAAGVSVTHEALSGSV</sequence>
<dbReference type="Proteomes" id="UP000610124">
    <property type="component" value="Unassembled WGS sequence"/>
</dbReference>
<reference evidence="1" key="1">
    <citation type="journal article" date="2014" name="Int. J. Syst. Evol. Microbiol.">
        <title>Complete genome sequence of Corynebacterium casei LMG S-19264T (=DSM 44701T), isolated from a smear-ripened cheese.</title>
        <authorList>
            <consortium name="US DOE Joint Genome Institute (JGI-PGF)"/>
            <person name="Walter F."/>
            <person name="Albersmeier A."/>
            <person name="Kalinowski J."/>
            <person name="Ruckert C."/>
        </authorList>
    </citation>
    <scope>NUCLEOTIDE SEQUENCE</scope>
    <source>
        <strain evidence="1">JCM 4434</strain>
    </source>
</reference>
<protein>
    <submittedName>
        <fullName evidence="2">Uncharacterized protein</fullName>
    </submittedName>
</protein>
<evidence type="ECO:0000313" key="1">
    <source>
        <dbReference type="EMBL" id="GGV01846.1"/>
    </source>
</evidence>
<accession>A0A1E7N1U3</accession>
<keyword evidence="3" id="KW-1185">Reference proteome</keyword>
<reference evidence="2" key="4">
    <citation type="submission" date="2016-08" db="EMBL/GenBank/DDBJ databases">
        <title>Sequencing, Assembly and Comparative Genomics of S. aureofaciens ATCC 10762.</title>
        <authorList>
            <person name="Gradnigo J.S."/>
            <person name="Johnson N."/>
            <person name="Somerville G.A."/>
        </authorList>
    </citation>
    <scope>NUCLEOTIDE SEQUENCE [LARGE SCALE GENOMIC DNA]</scope>
    <source>
        <strain evidence="2">ATCC 10762</strain>
    </source>
</reference>
<dbReference type="Proteomes" id="UP000037395">
    <property type="component" value="Unassembled WGS sequence"/>
</dbReference>
<reference evidence="3" key="3">
    <citation type="submission" date="2016-08" db="EMBL/GenBank/DDBJ databases">
        <title>Sequencing, assembly and comparative genomics of S. aureofaciens ATCC 10762.</title>
        <authorList>
            <person name="Gradnigo J.S."/>
            <person name="Johnson N."/>
            <person name="Somerville G.A."/>
        </authorList>
    </citation>
    <scope>NUCLEOTIDE SEQUENCE [LARGE SCALE GENOMIC DNA]</scope>
    <source>
        <strain evidence="3">ATCC 10762 / DSM 40127 / CCM 3239 / JCM 4008 / LMG 5968 / NBRC 12843 / NCIMB 8234 / A-377</strain>
    </source>
</reference>
<comment type="caution">
    <text evidence="2">The sequence shown here is derived from an EMBL/GenBank/DDBJ whole genome shotgun (WGS) entry which is preliminary data.</text>
</comment>
<organism evidence="2 3">
    <name type="scientific">Kitasatospora aureofaciens</name>
    <name type="common">Streptomyces aureofaciens</name>
    <dbReference type="NCBI Taxonomy" id="1894"/>
    <lineage>
        <taxon>Bacteria</taxon>
        <taxon>Bacillati</taxon>
        <taxon>Actinomycetota</taxon>
        <taxon>Actinomycetes</taxon>
        <taxon>Kitasatosporales</taxon>
        <taxon>Streptomycetaceae</taxon>
        <taxon>Kitasatospora</taxon>
    </lineage>
</organism>
<dbReference type="RefSeq" id="WP_030554689.1">
    <property type="nucleotide sequence ID" value="NZ_BMUB01000026.1"/>
</dbReference>
<dbReference type="GeneID" id="97489468"/>
<proteinExistence type="predicted"/>
<dbReference type="AlphaFoldDB" id="A0A1E7N1U3"/>
<dbReference type="KEGG" id="kau:B6264_26625"/>
<gene>
    <name evidence="1" type="ORF">GCM10010502_65610</name>
    <name evidence="2" type="ORF">HS99_0009155</name>
</gene>
<evidence type="ECO:0000313" key="2">
    <source>
        <dbReference type="EMBL" id="OEV34654.1"/>
    </source>
</evidence>
<dbReference type="EMBL" id="BMUB01000026">
    <property type="protein sequence ID" value="GGV01846.1"/>
    <property type="molecule type" value="Genomic_DNA"/>
</dbReference>